<keyword evidence="12" id="KW-1185">Reference proteome</keyword>
<evidence type="ECO:0000256" key="7">
    <source>
        <dbReference type="ARBA" id="ARBA00022842"/>
    </source>
</evidence>
<evidence type="ECO:0000256" key="1">
    <source>
        <dbReference type="ARBA" id="ARBA00005582"/>
    </source>
</evidence>
<dbReference type="Pfam" id="PF00709">
    <property type="entry name" value="Adenylsucc_synt"/>
    <property type="match status" value="1"/>
</dbReference>
<evidence type="ECO:0000313" key="12">
    <source>
        <dbReference type="Proteomes" id="UP001499987"/>
    </source>
</evidence>
<feature type="active site" description="Proton donor" evidence="9">
    <location>
        <position position="56"/>
    </location>
</feature>
<dbReference type="HAMAP" id="MF_00011">
    <property type="entry name" value="Adenylosucc_synth"/>
    <property type="match status" value="1"/>
</dbReference>
<evidence type="ECO:0000256" key="6">
    <source>
        <dbReference type="ARBA" id="ARBA00022801"/>
    </source>
</evidence>
<comment type="subcellular location">
    <subcellularLocation>
        <location evidence="9">Cytoplasm</location>
    </subcellularLocation>
</comment>
<dbReference type="PANTHER" id="PTHR11846">
    <property type="entry name" value="ADENYLOSUCCINATE SYNTHETASE"/>
    <property type="match status" value="1"/>
</dbReference>
<dbReference type="PRINTS" id="PR00502">
    <property type="entry name" value="NUDIXFAMILY"/>
</dbReference>
<dbReference type="Gene3D" id="3.90.79.10">
    <property type="entry name" value="Nucleoside Triphosphate Pyrophosphohydrolase"/>
    <property type="match status" value="1"/>
</dbReference>
<dbReference type="Pfam" id="PF00293">
    <property type="entry name" value="NUDIX"/>
    <property type="match status" value="1"/>
</dbReference>
<feature type="binding site" evidence="9">
    <location>
        <begin position="422"/>
        <end position="424"/>
    </location>
    <ligand>
        <name>GTP</name>
        <dbReference type="ChEBI" id="CHEBI:37565"/>
    </ligand>
</feature>
<dbReference type="EMBL" id="BAAALD010000100">
    <property type="protein sequence ID" value="GAA1116518.1"/>
    <property type="molecule type" value="Genomic_DNA"/>
</dbReference>
<name>A0ABN1U408_9ACTN</name>
<comment type="pathway">
    <text evidence="9">Purine metabolism; AMP biosynthesis via de novo pathway; AMP from IMP: step 1/2.</text>
</comment>
<keyword evidence="7 9" id="KW-0460">Magnesium</keyword>
<keyword evidence="8 9" id="KW-0342">GTP-binding</keyword>
<dbReference type="InterPro" id="IPR001114">
    <property type="entry name" value="Adenylosuccinate_synthetase"/>
</dbReference>
<dbReference type="Gene3D" id="1.10.300.10">
    <property type="entry name" value="Adenylosuccinate Synthetase, subunit A, domain 2"/>
    <property type="match status" value="1"/>
</dbReference>
<feature type="domain" description="Nudix hydrolase" evidence="10">
    <location>
        <begin position="490"/>
        <end position="621"/>
    </location>
</feature>
<evidence type="ECO:0000256" key="8">
    <source>
        <dbReference type="ARBA" id="ARBA00023134"/>
    </source>
</evidence>
<dbReference type="SUPFAM" id="SSF52540">
    <property type="entry name" value="P-loop containing nucleoside triphosphate hydrolases"/>
    <property type="match status" value="1"/>
</dbReference>
<dbReference type="InterPro" id="IPR042110">
    <property type="entry name" value="Adenylosuccinate_synth_dom2"/>
</dbReference>
<dbReference type="RefSeq" id="WP_344627378.1">
    <property type="nucleotide sequence ID" value="NZ_BAAALD010000100.1"/>
</dbReference>
<comment type="caution">
    <text evidence="9">Lacks conserved residue(s) required for the propagation of feature annotation.</text>
</comment>
<organism evidence="11 12">
    <name type="scientific">Kitasatospora arboriphila</name>
    <dbReference type="NCBI Taxonomy" id="258052"/>
    <lineage>
        <taxon>Bacteria</taxon>
        <taxon>Bacillati</taxon>
        <taxon>Actinomycetota</taxon>
        <taxon>Actinomycetes</taxon>
        <taxon>Kitasatosporales</taxon>
        <taxon>Streptomycetaceae</taxon>
        <taxon>Kitasatospora</taxon>
    </lineage>
</organism>
<comment type="caution">
    <text evidence="11">The sequence shown here is derived from an EMBL/GenBank/DDBJ whole genome shotgun (WGS) entry which is preliminary data.</text>
</comment>
<evidence type="ECO:0000256" key="3">
    <source>
        <dbReference type="ARBA" id="ARBA00022723"/>
    </source>
</evidence>
<proteinExistence type="inferred from homology"/>
<dbReference type="Gene3D" id="3.90.170.10">
    <property type="entry name" value="Adenylosuccinate Synthetase, subunit A, domain 3"/>
    <property type="match status" value="1"/>
</dbReference>
<keyword evidence="2 9" id="KW-0436">Ligase</keyword>
<feature type="binding site" description="in other chain" evidence="9">
    <location>
        <position position="239"/>
    </location>
    <ligand>
        <name>IMP</name>
        <dbReference type="ChEBI" id="CHEBI:58053"/>
        <note>ligand shared between dimeric partners</note>
    </ligand>
</feature>
<evidence type="ECO:0000256" key="5">
    <source>
        <dbReference type="ARBA" id="ARBA00022755"/>
    </source>
</evidence>
<reference evidence="11 12" key="1">
    <citation type="journal article" date="2019" name="Int. J. Syst. Evol. Microbiol.">
        <title>The Global Catalogue of Microorganisms (GCM) 10K type strain sequencing project: providing services to taxonomists for standard genome sequencing and annotation.</title>
        <authorList>
            <consortium name="The Broad Institute Genomics Platform"/>
            <consortium name="The Broad Institute Genome Sequencing Center for Infectious Disease"/>
            <person name="Wu L."/>
            <person name="Ma J."/>
        </authorList>
    </citation>
    <scope>NUCLEOTIDE SEQUENCE [LARGE SCALE GENOMIC DNA]</scope>
    <source>
        <strain evidence="11 12">JCM 13002</strain>
    </source>
</reference>
<dbReference type="Proteomes" id="UP001499987">
    <property type="component" value="Unassembled WGS sequence"/>
</dbReference>
<sequence>MTDPRFDGHVIVCDLGYGDAGKGTIVDHLCRGPLGPDSPHPARAVVRHNGGAQAAHNVVTDDGRHHTFAQFGSGTLAGVPTHLSRFMLVDPLALAAEARHLATLGVPDPFALLTVDRRALLTTPYHAAANRIREQRRGPDRHGSCGLGIGETASYALDHPEDAPTAGDCTRPARLLTLLTLLRDRLADRLGLDPAELPAPPPADCAEAFTAFGARVRLTDGDHLAHLLRTGPVIFEGAQGVLLDEHHGFHPHTTWSTTTFANAETLLAESGAPAAALRLGVLRTYTTRHGPGPLPTEDKALDLPEPHNTTGRWQGAFRTGHFDTPGHRYALAATGGADALALTHLDTPAHHRDLRLCDGYELDGAPLHAVTTGMAGDLDAQARLTEALLRARPGTLTDPGPDPQDWSDAIADRLGTPVLLESHGPTSRQKHLRRAAVHRSTIHPMTTDQADRKTYGPGSHCHWCGTPYSPGTAAWPRTCPGCNEISYRNPLPVVVTLLPVVSPEAEGLVVIRRTIEPGYGELALPGGYIDYGESWQQACVRELREETGIEADHTRVTLVATDSDTAGGFLCLFGMLPARRLGELPPSVPTSETEGWQFLPTPSRLAFPFHTRVAHAWFNGDYAHLV</sequence>
<comment type="function">
    <text evidence="9">Plays an important role in the de novo pathway of purine nucleotide biosynthesis. Catalyzes the first committed step in the biosynthesis of AMP from IMP.</text>
</comment>
<dbReference type="SMART" id="SM00788">
    <property type="entry name" value="Adenylsucc_synt"/>
    <property type="match status" value="1"/>
</dbReference>
<dbReference type="InterPro" id="IPR020084">
    <property type="entry name" value="NUDIX_hydrolase_CS"/>
</dbReference>
<dbReference type="PROSITE" id="PS00893">
    <property type="entry name" value="NUDIX_BOX"/>
    <property type="match status" value="1"/>
</dbReference>
<evidence type="ECO:0000259" key="10">
    <source>
        <dbReference type="PROSITE" id="PS51462"/>
    </source>
</evidence>
<comment type="subunit">
    <text evidence="9">Homodimer.</text>
</comment>
<comment type="catalytic activity">
    <reaction evidence="9">
        <text>IMP + L-aspartate + GTP = N(6)-(1,2-dicarboxyethyl)-AMP + GDP + phosphate + 2 H(+)</text>
        <dbReference type="Rhea" id="RHEA:15753"/>
        <dbReference type="ChEBI" id="CHEBI:15378"/>
        <dbReference type="ChEBI" id="CHEBI:29991"/>
        <dbReference type="ChEBI" id="CHEBI:37565"/>
        <dbReference type="ChEBI" id="CHEBI:43474"/>
        <dbReference type="ChEBI" id="CHEBI:57567"/>
        <dbReference type="ChEBI" id="CHEBI:58053"/>
        <dbReference type="ChEBI" id="CHEBI:58189"/>
        <dbReference type="EC" id="6.3.4.4"/>
    </reaction>
</comment>
<dbReference type="InterPro" id="IPR027417">
    <property type="entry name" value="P-loop_NTPase"/>
</dbReference>
<dbReference type="SUPFAM" id="SSF55811">
    <property type="entry name" value="Nudix"/>
    <property type="match status" value="1"/>
</dbReference>
<comment type="similarity">
    <text evidence="9">Belongs to the adenylosuccinate synthetase family.</text>
</comment>
<comment type="similarity">
    <text evidence="1">Belongs to the Nudix hydrolase family.</text>
</comment>
<keyword evidence="5 9" id="KW-0658">Purine biosynthesis</keyword>
<gene>
    <name evidence="9" type="primary">purA</name>
    <name evidence="11" type="ORF">GCM10009663_65960</name>
</gene>
<dbReference type="Gene3D" id="3.40.440.10">
    <property type="entry name" value="Adenylosuccinate Synthetase, subunit A, domain 1"/>
    <property type="match status" value="1"/>
</dbReference>
<feature type="binding site" evidence="9">
    <location>
        <position position="19"/>
    </location>
    <ligand>
        <name>Mg(2+)</name>
        <dbReference type="ChEBI" id="CHEBI:18420"/>
    </ligand>
</feature>
<evidence type="ECO:0000256" key="9">
    <source>
        <dbReference type="HAMAP-Rule" id="MF_00011"/>
    </source>
</evidence>
<dbReference type="InterPro" id="IPR000086">
    <property type="entry name" value="NUDIX_hydrolase_dom"/>
</dbReference>
<evidence type="ECO:0000256" key="4">
    <source>
        <dbReference type="ARBA" id="ARBA00022741"/>
    </source>
</evidence>
<keyword evidence="3 9" id="KW-0479">Metal-binding</keyword>
<dbReference type="InterPro" id="IPR042111">
    <property type="entry name" value="Adenylosuccinate_synth_dom3"/>
</dbReference>
<dbReference type="EC" id="6.3.4.4" evidence="9"/>
<accession>A0ABN1U408</accession>
<dbReference type="InterPro" id="IPR015797">
    <property type="entry name" value="NUDIX_hydrolase-like_dom_sf"/>
</dbReference>
<keyword evidence="9" id="KW-0963">Cytoplasm</keyword>
<dbReference type="InterPro" id="IPR042109">
    <property type="entry name" value="Adenylosuccinate_synth_dom1"/>
</dbReference>
<evidence type="ECO:0000313" key="11">
    <source>
        <dbReference type="EMBL" id="GAA1116518.1"/>
    </source>
</evidence>
<protein>
    <recommendedName>
        <fullName evidence="9">Adenylosuccinate synthetase</fullName>
        <shortName evidence="9">AMPSase</shortName>
        <shortName evidence="9">AdSS</shortName>
        <ecNumber evidence="9">6.3.4.4</ecNumber>
    </recommendedName>
    <alternativeName>
        <fullName evidence="9">IMP--aspartate ligase</fullName>
    </alternativeName>
</protein>
<feature type="active site" description="Proton acceptor" evidence="9">
    <location>
        <position position="19"/>
    </location>
</feature>
<dbReference type="PROSITE" id="PS51462">
    <property type="entry name" value="NUDIX"/>
    <property type="match status" value="1"/>
</dbReference>
<feature type="binding site" description="in other chain" evidence="9">
    <location>
        <position position="254"/>
    </location>
    <ligand>
        <name>IMP</name>
        <dbReference type="ChEBI" id="CHEBI:58053"/>
        <note>ligand shared between dimeric partners</note>
    </ligand>
</feature>
<keyword evidence="4 9" id="KW-0547">Nucleotide-binding</keyword>
<evidence type="ECO:0000256" key="2">
    <source>
        <dbReference type="ARBA" id="ARBA00022598"/>
    </source>
</evidence>
<keyword evidence="6" id="KW-0378">Hydrolase</keyword>
<comment type="cofactor">
    <cofactor evidence="9">
        <name>Mg(2+)</name>
        <dbReference type="ChEBI" id="CHEBI:18420"/>
    </cofactor>
    <text evidence="9">Binds 1 Mg(2+) ion per subunit.</text>
</comment>
<dbReference type="InterPro" id="IPR020476">
    <property type="entry name" value="Nudix_hydrolase"/>
</dbReference>
<feature type="binding site" evidence="9">
    <location>
        <begin position="344"/>
        <end position="346"/>
    </location>
    <ligand>
        <name>GTP</name>
        <dbReference type="ChEBI" id="CHEBI:37565"/>
    </ligand>
</feature>
<dbReference type="PANTHER" id="PTHR11846:SF0">
    <property type="entry name" value="ADENYLOSUCCINATE SYNTHETASE"/>
    <property type="match status" value="1"/>
</dbReference>